<evidence type="ECO:0000256" key="1">
    <source>
        <dbReference type="ARBA" id="ARBA00008987"/>
    </source>
</evidence>
<keyword evidence="2" id="KW-0676">Redox-active center</keyword>
<dbReference type="SUPFAM" id="SSF52833">
    <property type="entry name" value="Thioredoxin-like"/>
    <property type="match status" value="1"/>
</dbReference>
<dbReference type="GO" id="GO:0015035">
    <property type="term" value="F:protein-disulfide reductase activity"/>
    <property type="evidence" value="ECO:0007669"/>
    <property type="project" value="TreeGrafter"/>
</dbReference>
<evidence type="ECO:0000259" key="3">
    <source>
        <dbReference type="PROSITE" id="PS51352"/>
    </source>
</evidence>
<gene>
    <name evidence="4" type="ORF">E4K67_26835</name>
</gene>
<dbReference type="OrthoDB" id="1906716at2"/>
<dbReference type="PANTHER" id="PTHR45663">
    <property type="entry name" value="GEO12009P1"/>
    <property type="match status" value="1"/>
</dbReference>
<dbReference type="Pfam" id="PF00085">
    <property type="entry name" value="Thioredoxin"/>
    <property type="match status" value="1"/>
</dbReference>
<evidence type="ECO:0000313" key="4">
    <source>
        <dbReference type="EMBL" id="TGE35112.1"/>
    </source>
</evidence>
<feature type="domain" description="Thioredoxin" evidence="3">
    <location>
        <begin position="1"/>
        <end position="107"/>
    </location>
</feature>
<proteinExistence type="inferred from homology"/>
<dbReference type="Gene3D" id="3.40.30.10">
    <property type="entry name" value="Glutaredoxin"/>
    <property type="match status" value="1"/>
</dbReference>
<dbReference type="AlphaFoldDB" id="A0A4Z0QWC4"/>
<comment type="caution">
    <text evidence="4">The sequence shown here is derived from an EMBL/GenBank/DDBJ whole genome shotgun (WGS) entry which is preliminary data.</text>
</comment>
<dbReference type="InterPro" id="IPR013766">
    <property type="entry name" value="Thioredoxin_domain"/>
</dbReference>
<protein>
    <submittedName>
        <fullName evidence="4">Thioredoxin</fullName>
    </submittedName>
</protein>
<accession>A0A4Z0QWC4</accession>
<name>A0A4Z0QWC4_9FIRM</name>
<dbReference type="EMBL" id="SPQQ01000019">
    <property type="protein sequence ID" value="TGE35112.1"/>
    <property type="molecule type" value="Genomic_DNA"/>
</dbReference>
<evidence type="ECO:0000256" key="2">
    <source>
        <dbReference type="ARBA" id="ARBA00023284"/>
    </source>
</evidence>
<sequence length="110" mass="12635">MSLLQLNSKSFEEKVYDSGEACLVVFSRKSCHVCKEVVPIVEELHSKYEGKFGFYYVDVEENKSLYQSLSLKGVPQILFFKEGIYQGKLSGQVEEEEIEEKIAENLEDNL</sequence>
<dbReference type="GO" id="GO:0005737">
    <property type="term" value="C:cytoplasm"/>
    <property type="evidence" value="ECO:0007669"/>
    <property type="project" value="TreeGrafter"/>
</dbReference>
<evidence type="ECO:0000313" key="5">
    <source>
        <dbReference type="Proteomes" id="UP000298460"/>
    </source>
</evidence>
<organism evidence="4 5">
    <name type="scientific">Desulfosporosinus fructosivorans</name>
    <dbReference type="NCBI Taxonomy" id="2018669"/>
    <lineage>
        <taxon>Bacteria</taxon>
        <taxon>Bacillati</taxon>
        <taxon>Bacillota</taxon>
        <taxon>Clostridia</taxon>
        <taxon>Eubacteriales</taxon>
        <taxon>Desulfitobacteriaceae</taxon>
        <taxon>Desulfosporosinus</taxon>
    </lineage>
</organism>
<dbReference type="CDD" id="cd02947">
    <property type="entry name" value="TRX_family"/>
    <property type="match status" value="1"/>
</dbReference>
<reference evidence="4 5" key="1">
    <citation type="submission" date="2019-03" db="EMBL/GenBank/DDBJ databases">
        <title>Draft Genome Sequence of Desulfosporosinus fructosivorans Strain 63.6F, Isolated from Marine Sediment in the Baltic Sea.</title>
        <authorList>
            <person name="Hausmann B."/>
            <person name="Vandieken V."/>
            <person name="Pjevac P."/>
            <person name="Schreck K."/>
            <person name="Herbold C.W."/>
            <person name="Loy A."/>
        </authorList>
    </citation>
    <scope>NUCLEOTIDE SEQUENCE [LARGE SCALE GENOMIC DNA]</scope>
    <source>
        <strain evidence="4 5">63.6F</strain>
    </source>
</reference>
<dbReference type="Proteomes" id="UP000298460">
    <property type="component" value="Unassembled WGS sequence"/>
</dbReference>
<dbReference type="PROSITE" id="PS51352">
    <property type="entry name" value="THIOREDOXIN_2"/>
    <property type="match status" value="1"/>
</dbReference>
<comment type="similarity">
    <text evidence="1">Belongs to the thioredoxin family.</text>
</comment>
<dbReference type="InterPro" id="IPR036249">
    <property type="entry name" value="Thioredoxin-like_sf"/>
</dbReference>
<keyword evidence="5" id="KW-1185">Reference proteome</keyword>
<dbReference type="RefSeq" id="WP_135552412.1">
    <property type="nucleotide sequence ID" value="NZ_SPQQ01000019.1"/>
</dbReference>
<dbReference type="PANTHER" id="PTHR45663:SF11">
    <property type="entry name" value="GEO12009P1"/>
    <property type="match status" value="1"/>
</dbReference>